<accession>A0ABY4AMS7</accession>
<dbReference type="Proteomes" id="UP000831607">
    <property type="component" value="Chromosome"/>
</dbReference>
<keyword evidence="3 6" id="KW-0812">Transmembrane</keyword>
<evidence type="ECO:0000256" key="2">
    <source>
        <dbReference type="ARBA" id="ARBA00022475"/>
    </source>
</evidence>
<feature type="domain" description="RDD" evidence="7">
    <location>
        <begin position="4"/>
        <end position="152"/>
    </location>
</feature>
<keyword evidence="9" id="KW-1185">Reference proteome</keyword>
<comment type="subcellular location">
    <subcellularLocation>
        <location evidence="1">Cell membrane</location>
        <topology evidence="1">Multi-pass membrane protein</topology>
    </subcellularLocation>
</comment>
<dbReference type="PANTHER" id="PTHR36115:SF10">
    <property type="entry name" value="RDD DOMAIN-CONTAINING PROTEIN"/>
    <property type="match status" value="1"/>
</dbReference>
<feature type="transmembrane region" description="Helical" evidence="6">
    <location>
        <begin position="96"/>
        <end position="116"/>
    </location>
</feature>
<feature type="transmembrane region" description="Helical" evidence="6">
    <location>
        <begin position="122"/>
        <end position="139"/>
    </location>
</feature>
<keyword evidence="4 6" id="KW-1133">Transmembrane helix</keyword>
<protein>
    <submittedName>
        <fullName evidence="8">RDD family protein</fullName>
    </submittedName>
</protein>
<evidence type="ECO:0000256" key="5">
    <source>
        <dbReference type="ARBA" id="ARBA00023136"/>
    </source>
</evidence>
<organism evidence="8 9">
    <name type="scientific">Orrella daihaiensis</name>
    <dbReference type="NCBI Taxonomy" id="2782176"/>
    <lineage>
        <taxon>Bacteria</taxon>
        <taxon>Pseudomonadati</taxon>
        <taxon>Pseudomonadota</taxon>
        <taxon>Betaproteobacteria</taxon>
        <taxon>Burkholderiales</taxon>
        <taxon>Alcaligenaceae</taxon>
        <taxon>Orrella</taxon>
    </lineage>
</organism>
<evidence type="ECO:0000256" key="1">
    <source>
        <dbReference type="ARBA" id="ARBA00004651"/>
    </source>
</evidence>
<dbReference type="InterPro" id="IPR010432">
    <property type="entry name" value="RDD"/>
</dbReference>
<dbReference type="Pfam" id="PF06271">
    <property type="entry name" value="RDD"/>
    <property type="match status" value="1"/>
</dbReference>
<keyword evidence="2" id="KW-1003">Cell membrane</keyword>
<proteinExistence type="predicted"/>
<reference evidence="8 9" key="1">
    <citation type="submission" date="2020-11" db="EMBL/GenBank/DDBJ databases">
        <title>Algicoccus daihaiensis sp.nov., isolated from Daihai Lake in Inner Mongolia.</title>
        <authorList>
            <person name="Kai J."/>
        </authorList>
    </citation>
    <scope>NUCLEOTIDE SEQUENCE [LARGE SCALE GENOMIC DNA]</scope>
    <source>
        <strain evidence="9">f23</strain>
    </source>
</reference>
<evidence type="ECO:0000256" key="3">
    <source>
        <dbReference type="ARBA" id="ARBA00022692"/>
    </source>
</evidence>
<evidence type="ECO:0000256" key="6">
    <source>
        <dbReference type="SAM" id="Phobius"/>
    </source>
</evidence>
<feature type="transmembrane region" description="Helical" evidence="6">
    <location>
        <begin position="47"/>
        <end position="63"/>
    </location>
</feature>
<dbReference type="EMBL" id="CP063982">
    <property type="protein sequence ID" value="UOD51636.1"/>
    <property type="molecule type" value="Genomic_DNA"/>
</dbReference>
<dbReference type="InterPro" id="IPR051791">
    <property type="entry name" value="Pra-immunoreactive"/>
</dbReference>
<evidence type="ECO:0000259" key="7">
    <source>
        <dbReference type="Pfam" id="PF06271"/>
    </source>
</evidence>
<evidence type="ECO:0000313" key="8">
    <source>
        <dbReference type="EMBL" id="UOD51636.1"/>
    </source>
</evidence>
<sequence length="172" mass="19578">MPSASRGKRFAAMMYEGVLLFGVVFTADYLFDTLTQSKHALMFRPGRQVWLFIAIGAYFLLCWHRGGQTLPMRAWHIKLVAANGLRPSFNQLLARYVLMWPIPLAGMALIYALVLITGWPAIYTFAIVTPFLIFIPSWFSSDGQFLHDKLAKTRIVDIPEHLRHAAKHKKAT</sequence>
<evidence type="ECO:0000256" key="4">
    <source>
        <dbReference type="ARBA" id="ARBA00022989"/>
    </source>
</evidence>
<feature type="transmembrane region" description="Helical" evidence="6">
    <location>
        <begin position="12"/>
        <end position="31"/>
    </location>
</feature>
<gene>
    <name evidence="8" type="ORF">DHf2319_08685</name>
</gene>
<keyword evidence="5 6" id="KW-0472">Membrane</keyword>
<dbReference type="PANTHER" id="PTHR36115">
    <property type="entry name" value="PROLINE-RICH ANTIGEN HOMOLOG-RELATED"/>
    <property type="match status" value="1"/>
</dbReference>
<name>A0ABY4AMS7_9BURK</name>
<evidence type="ECO:0000313" key="9">
    <source>
        <dbReference type="Proteomes" id="UP000831607"/>
    </source>
</evidence>